<accession>A0A6D2ILX8</accession>
<dbReference type="AlphaFoldDB" id="A0A6D2ILX8"/>
<comment type="caution">
    <text evidence="1">The sequence shown here is derived from an EMBL/GenBank/DDBJ whole genome shotgun (WGS) entry which is preliminary data.</text>
</comment>
<dbReference type="EMBL" id="CACVBM020001050">
    <property type="protein sequence ID" value="CAA7026142.1"/>
    <property type="molecule type" value="Genomic_DNA"/>
</dbReference>
<dbReference type="Proteomes" id="UP000467841">
    <property type="component" value="Unassembled WGS sequence"/>
</dbReference>
<protein>
    <submittedName>
        <fullName evidence="1">Uncharacterized protein</fullName>
    </submittedName>
</protein>
<evidence type="ECO:0000313" key="2">
    <source>
        <dbReference type="Proteomes" id="UP000467841"/>
    </source>
</evidence>
<evidence type="ECO:0000313" key="1">
    <source>
        <dbReference type="EMBL" id="CAA7026142.1"/>
    </source>
</evidence>
<keyword evidence="2" id="KW-1185">Reference proteome</keyword>
<organism evidence="1 2">
    <name type="scientific">Microthlaspi erraticum</name>
    <dbReference type="NCBI Taxonomy" id="1685480"/>
    <lineage>
        <taxon>Eukaryota</taxon>
        <taxon>Viridiplantae</taxon>
        <taxon>Streptophyta</taxon>
        <taxon>Embryophyta</taxon>
        <taxon>Tracheophyta</taxon>
        <taxon>Spermatophyta</taxon>
        <taxon>Magnoliopsida</taxon>
        <taxon>eudicotyledons</taxon>
        <taxon>Gunneridae</taxon>
        <taxon>Pentapetalae</taxon>
        <taxon>rosids</taxon>
        <taxon>malvids</taxon>
        <taxon>Brassicales</taxon>
        <taxon>Brassicaceae</taxon>
        <taxon>Coluteocarpeae</taxon>
        <taxon>Microthlaspi</taxon>
    </lineage>
</organism>
<proteinExistence type="predicted"/>
<gene>
    <name evidence="1" type="ORF">MERR_LOCUS13377</name>
</gene>
<sequence>MMGALTCVAFESLPSLSKSLIVPLYEARYLTPQLGCATGGEKLSKKGLLAFILSGDCAMGQALLPLPIKLIKVINGVFTWQTDMIMEEVAKDLDQEAAGELEAEEQLVPEEALTIPTRQVTRSQTKLLNQGIGRVLSRLSRQDHELKHSTMVCLTAQHLG</sequence>
<name>A0A6D2ILX8_9BRAS</name>
<reference evidence="1" key="1">
    <citation type="submission" date="2020-01" db="EMBL/GenBank/DDBJ databases">
        <authorList>
            <person name="Mishra B."/>
        </authorList>
    </citation>
    <scope>NUCLEOTIDE SEQUENCE [LARGE SCALE GENOMIC DNA]</scope>
</reference>